<sequence length="1445" mass="162909">MLSTCLRTRGRPQPYLHLQLLRNRYKSTKTSLRTNPLGIQLLPHRVHNALFTAPPKKPSPDLLKLSKEHLQRHNLLSKPPSRPKPVVFPLPALAGNSLDEHFYKLGMEAAFPYHDLARGFAAVDVPRIPKKWVHKSGWTKYYSDGRTEAVESPDEECLVFDVEVLYKISPFAVMATAVSPHAWYAWLSPWVLGETKDDRQLISLGDPSKARVVAGHNVGFDRVRVKEEYNIAGTQTMFLDTMSLHVAANGATSKQKKGLIKKNAEGGQRNDEGFVVGESLEGSGHWTGQSSLNSLKDVALFHCGIKMDKSIRDQFGTLDPEGVREQLDNLLTYCAEDVVATHKVYKKVLPAFLEVCPHPISFAALRHLSSCILPVNRGWESYITNAEATYHRLSDAVLQRLVDLAEEAVKLRKSPEIYNADPWLRQLDWSGQEVKQLKTKLSDDPPRVMPRKKPGMPKWYRDLFATSDASMSLTVRTRISPLLLKMAWDGHPLFWSDEHGWCFRLSKVPWKGRSEQNIEHDIERYEKSLTRVQVAEDTDGAYYKLPHKSGQSSRCVSPLTKSYQRYFDSGVLSSEYALGKEALDMNAQCAYWISARERIMEQTVVWQSNPGVDFGIPTAEGSQEVGIILPKVVPMGTVTRRASESTWLTAPSPTPQRVGSEIKAMVKPPPGYVFVGADVDSEELWIASLVGDAVFGFHGANALGSMVLEGNKADGTDMHSRTANLVGVNRDGAKVINYSRIYGAGSHFAAMTLVQLNPALSELDATVLAEDMYKKTKGTRTRKLSVHERGFWRGGTESFVFNKLETFAEQETPKTPVLGAGITQALMRKNLSSREFMPSRINWVMQSSGVDYLHMLLVAMEYLTKRFNISARVALTIHDEVRYLCAEADKYRCAMALQVANLWTRAMFSEQMGINDLPQSVAWFSAVDIDTVMRKDVDMDCTTPSHSTPIRHGESLNIIQLLSKGNKARLDPSIVPRSQIGLERWSYKKRQPVMDLYRAEDTEVYVKAQILGGDKEELQAFYKAEDITTKKRGKKSEKKGDAVETEKPLGAVEMDKPLEEVETTLPPSLENLIEQEVVEPSPILEQSPIVETPPLVKKKKQKQPSVAKKERTAPNPDVTVPYKPVSDVKNGKKGKPSEEELNTAHTENVMEGAQKLLEQMQKNIFEVFNPPPPPEPFIPKKVRGKDKVELVESLLLPHPKPRELLPPHPKPREVLEIMPEPHPLNHAAPLKLTKAEKNQAKRELARQVRLVRRKKKFEQDRDRDIIATSIGLPTKREIILMKVETRAKKKLVRERLERVEQTLVASRDLLNLISVELKGSPALEVLEETLPNKQMVRKRQNRIRELQCKVKKRGPLGLTDKEAWELGELRELELLTTLGHSKRKEMRKEQLKAKRIAKQEKRAALKAQVLLAKELRKAKKKEEEMIKKRKNRKDCGGGLSGGTAG</sequence>
<dbReference type="InterPro" id="IPR043502">
    <property type="entry name" value="DNA/RNA_pol_sf"/>
</dbReference>
<evidence type="ECO:0000313" key="4">
    <source>
        <dbReference type="EMBL" id="RPB15952.1"/>
    </source>
</evidence>
<feature type="region of interest" description="Disordered" evidence="2">
    <location>
        <begin position="1029"/>
        <end position="1049"/>
    </location>
</feature>
<keyword evidence="5" id="KW-1185">Reference proteome</keyword>
<dbReference type="Gene3D" id="3.30.420.390">
    <property type="match status" value="2"/>
</dbReference>
<organism evidence="4 5">
    <name type="scientific">Morchella conica CCBAS932</name>
    <dbReference type="NCBI Taxonomy" id="1392247"/>
    <lineage>
        <taxon>Eukaryota</taxon>
        <taxon>Fungi</taxon>
        <taxon>Dikarya</taxon>
        <taxon>Ascomycota</taxon>
        <taxon>Pezizomycotina</taxon>
        <taxon>Pezizomycetes</taxon>
        <taxon>Pezizales</taxon>
        <taxon>Morchellaceae</taxon>
        <taxon>Morchella</taxon>
    </lineage>
</organism>
<protein>
    <recommendedName>
        <fullName evidence="1">Mitochondrial DNA polymerase catalytic subunit</fullName>
    </recommendedName>
</protein>
<dbReference type="GO" id="GO:0003887">
    <property type="term" value="F:DNA-directed DNA polymerase activity"/>
    <property type="evidence" value="ECO:0007669"/>
    <property type="project" value="InterPro"/>
</dbReference>
<dbReference type="InterPro" id="IPR002297">
    <property type="entry name" value="DNA-dir_DNA_pol_A_mt"/>
</dbReference>
<feature type="region of interest" description="Disordered" evidence="2">
    <location>
        <begin position="1085"/>
        <end position="1143"/>
    </location>
</feature>
<dbReference type="Pfam" id="PF18136">
    <property type="entry name" value="DNApol_Exo"/>
    <property type="match status" value="1"/>
</dbReference>
<dbReference type="Gene3D" id="3.30.70.370">
    <property type="match status" value="1"/>
</dbReference>
<dbReference type="InterPro" id="IPR012337">
    <property type="entry name" value="RNaseH-like_sf"/>
</dbReference>
<dbReference type="PANTHER" id="PTHR10267:SF0">
    <property type="entry name" value="DNA POLYMERASE SUBUNIT GAMMA-1"/>
    <property type="match status" value="1"/>
</dbReference>
<dbReference type="STRING" id="1392247.A0A3N4L349"/>
<feature type="domain" description="DNA-directed DNA polymerase family A palm" evidence="3">
    <location>
        <begin position="659"/>
        <end position="889"/>
    </location>
</feature>
<dbReference type="OrthoDB" id="5588663at2759"/>
<dbReference type="InterPro" id="IPR001098">
    <property type="entry name" value="DNA-dir_DNA_pol_A_palm_dom"/>
</dbReference>
<dbReference type="Proteomes" id="UP000277580">
    <property type="component" value="Unassembled WGS sequence"/>
</dbReference>
<dbReference type="PRINTS" id="PR00867">
    <property type="entry name" value="DNAPOLG"/>
</dbReference>
<feature type="compositionally biased region" description="Basic and acidic residues" evidence="2">
    <location>
        <begin position="1038"/>
        <end position="1049"/>
    </location>
</feature>
<dbReference type="InParanoid" id="A0A3N4L349"/>
<dbReference type="SMART" id="SM00482">
    <property type="entry name" value="POLAc"/>
    <property type="match status" value="1"/>
</dbReference>
<dbReference type="GO" id="GO:0003677">
    <property type="term" value="F:DNA binding"/>
    <property type="evidence" value="ECO:0007669"/>
    <property type="project" value="InterPro"/>
</dbReference>
<proteinExistence type="predicted"/>
<dbReference type="Pfam" id="PF00476">
    <property type="entry name" value="DNA_pol_A"/>
    <property type="match status" value="1"/>
</dbReference>
<name>A0A3N4L349_9PEZI</name>
<dbReference type="SUPFAM" id="SSF53098">
    <property type="entry name" value="Ribonuclease H-like"/>
    <property type="match status" value="1"/>
</dbReference>
<dbReference type="InterPro" id="IPR041336">
    <property type="entry name" value="DNApol_Exo"/>
</dbReference>
<dbReference type="GO" id="GO:0006264">
    <property type="term" value="P:mitochondrial DNA replication"/>
    <property type="evidence" value="ECO:0007669"/>
    <property type="project" value="TreeGrafter"/>
</dbReference>
<evidence type="ECO:0000256" key="1">
    <source>
        <dbReference type="ARBA" id="ARBA00031966"/>
    </source>
</evidence>
<dbReference type="FunCoup" id="A0A3N4L349">
    <property type="interactions" value="751"/>
</dbReference>
<dbReference type="Gene3D" id="1.10.150.20">
    <property type="entry name" value="5' to 3' exonuclease, C-terminal subdomain"/>
    <property type="match status" value="1"/>
</dbReference>
<dbReference type="GO" id="GO:0005760">
    <property type="term" value="C:gamma DNA polymerase complex"/>
    <property type="evidence" value="ECO:0007669"/>
    <property type="project" value="InterPro"/>
</dbReference>
<evidence type="ECO:0000259" key="3">
    <source>
        <dbReference type="SMART" id="SM00482"/>
    </source>
</evidence>
<dbReference type="FunFam" id="3.30.420.390:FF:000003">
    <property type="entry name" value="DNA polymerase gamma, mitochondrial"/>
    <property type="match status" value="1"/>
</dbReference>
<evidence type="ECO:0000256" key="2">
    <source>
        <dbReference type="SAM" id="MobiDB-lite"/>
    </source>
</evidence>
<accession>A0A3N4L349</accession>
<feature type="region of interest" description="Disordered" evidence="2">
    <location>
        <begin position="1421"/>
        <end position="1445"/>
    </location>
</feature>
<dbReference type="EMBL" id="ML119111">
    <property type="protein sequence ID" value="RPB15952.1"/>
    <property type="molecule type" value="Genomic_DNA"/>
</dbReference>
<dbReference type="SUPFAM" id="SSF56672">
    <property type="entry name" value="DNA/RNA polymerases"/>
    <property type="match status" value="1"/>
</dbReference>
<reference evidence="4 5" key="1">
    <citation type="journal article" date="2018" name="Nat. Ecol. Evol.">
        <title>Pezizomycetes genomes reveal the molecular basis of ectomycorrhizal truffle lifestyle.</title>
        <authorList>
            <person name="Murat C."/>
            <person name="Payen T."/>
            <person name="Noel B."/>
            <person name="Kuo A."/>
            <person name="Morin E."/>
            <person name="Chen J."/>
            <person name="Kohler A."/>
            <person name="Krizsan K."/>
            <person name="Balestrini R."/>
            <person name="Da Silva C."/>
            <person name="Montanini B."/>
            <person name="Hainaut M."/>
            <person name="Levati E."/>
            <person name="Barry K.W."/>
            <person name="Belfiori B."/>
            <person name="Cichocki N."/>
            <person name="Clum A."/>
            <person name="Dockter R.B."/>
            <person name="Fauchery L."/>
            <person name="Guy J."/>
            <person name="Iotti M."/>
            <person name="Le Tacon F."/>
            <person name="Lindquist E.A."/>
            <person name="Lipzen A."/>
            <person name="Malagnac F."/>
            <person name="Mello A."/>
            <person name="Molinier V."/>
            <person name="Miyauchi S."/>
            <person name="Poulain J."/>
            <person name="Riccioni C."/>
            <person name="Rubini A."/>
            <person name="Sitrit Y."/>
            <person name="Splivallo R."/>
            <person name="Traeger S."/>
            <person name="Wang M."/>
            <person name="Zifcakova L."/>
            <person name="Wipf D."/>
            <person name="Zambonelli A."/>
            <person name="Paolocci F."/>
            <person name="Nowrousian M."/>
            <person name="Ottonello S."/>
            <person name="Baldrian P."/>
            <person name="Spatafora J.W."/>
            <person name="Henrissat B."/>
            <person name="Nagy L.G."/>
            <person name="Aury J.M."/>
            <person name="Wincker P."/>
            <person name="Grigoriev I.V."/>
            <person name="Bonfante P."/>
            <person name="Martin F.M."/>
        </authorList>
    </citation>
    <scope>NUCLEOTIDE SEQUENCE [LARGE SCALE GENOMIC DNA]</scope>
    <source>
        <strain evidence="4 5">CCBAS932</strain>
    </source>
</reference>
<dbReference type="GO" id="GO:0008408">
    <property type="term" value="F:3'-5' exonuclease activity"/>
    <property type="evidence" value="ECO:0007669"/>
    <property type="project" value="TreeGrafter"/>
</dbReference>
<gene>
    <name evidence="4" type="ORF">P167DRAFT_501352</name>
</gene>
<dbReference type="PANTHER" id="PTHR10267">
    <property type="entry name" value="DNA POLYMERASE SUBUNIT GAMMA-1"/>
    <property type="match status" value="1"/>
</dbReference>
<evidence type="ECO:0000313" key="5">
    <source>
        <dbReference type="Proteomes" id="UP000277580"/>
    </source>
</evidence>
<feature type="compositionally biased region" description="Gly residues" evidence="2">
    <location>
        <begin position="1436"/>
        <end position="1445"/>
    </location>
</feature>